<sequence length="143" mass="15131">MFEGFKNFISRGNVVELAVAVVIGGAFGKIVTNIVDAIITPLIAAVFGSTSLASALSFSINDAVFRPGLVLDAMINFLAVAAAVYFLIVLPMNKLAERRARGLEPEPEVKAEDIQLLEEIRDLLRAQAAGPQPGTPQPGTPQA</sequence>
<feature type="transmembrane region" description="Helical" evidence="9">
    <location>
        <begin position="12"/>
        <end position="31"/>
    </location>
</feature>
<evidence type="ECO:0000256" key="3">
    <source>
        <dbReference type="ARBA" id="ARBA00022475"/>
    </source>
</evidence>
<keyword evidence="3 9" id="KW-1003">Cell membrane</keyword>
<dbReference type="SUPFAM" id="SSF81330">
    <property type="entry name" value="Gated mechanosensitive channel"/>
    <property type="match status" value="1"/>
</dbReference>
<dbReference type="InterPro" id="IPR036019">
    <property type="entry name" value="MscL_channel"/>
</dbReference>
<comment type="similarity">
    <text evidence="9">Belongs to the MscL family.</text>
</comment>
<dbReference type="Pfam" id="PF01741">
    <property type="entry name" value="MscL"/>
    <property type="match status" value="1"/>
</dbReference>
<keyword evidence="8 9" id="KW-0407">Ion channel</keyword>
<gene>
    <name evidence="9 10" type="primary">mscL</name>
    <name evidence="10" type="ORF">IGS67_01605</name>
</gene>
<dbReference type="HAMAP" id="MF_00115">
    <property type="entry name" value="MscL"/>
    <property type="match status" value="1"/>
</dbReference>
<dbReference type="InterPro" id="IPR037673">
    <property type="entry name" value="MSC/AndL"/>
</dbReference>
<keyword evidence="6 9" id="KW-0406">Ion transport</keyword>
<dbReference type="InterPro" id="IPR001185">
    <property type="entry name" value="MS_channel"/>
</dbReference>
<keyword evidence="11" id="KW-1185">Reference proteome</keyword>
<comment type="subunit">
    <text evidence="9">Homopentamer.</text>
</comment>
<evidence type="ECO:0000256" key="2">
    <source>
        <dbReference type="ARBA" id="ARBA00022448"/>
    </source>
</evidence>
<evidence type="ECO:0000313" key="11">
    <source>
        <dbReference type="Proteomes" id="UP000642107"/>
    </source>
</evidence>
<accession>A0ABR9DM27</accession>
<keyword evidence="7 9" id="KW-0472">Membrane</keyword>
<dbReference type="NCBIfam" id="TIGR00220">
    <property type="entry name" value="mscL"/>
    <property type="match status" value="1"/>
</dbReference>
<keyword evidence="4 9" id="KW-0812">Transmembrane</keyword>
<feature type="transmembrane region" description="Helical" evidence="9">
    <location>
        <begin position="38"/>
        <end position="61"/>
    </location>
</feature>
<evidence type="ECO:0000256" key="1">
    <source>
        <dbReference type="ARBA" id="ARBA00004141"/>
    </source>
</evidence>
<feature type="transmembrane region" description="Helical" evidence="9">
    <location>
        <begin position="73"/>
        <end position="92"/>
    </location>
</feature>
<dbReference type="PANTHER" id="PTHR30266">
    <property type="entry name" value="MECHANOSENSITIVE CHANNEL MSCL"/>
    <property type="match status" value="1"/>
</dbReference>
<evidence type="ECO:0000256" key="8">
    <source>
        <dbReference type="ARBA" id="ARBA00023303"/>
    </source>
</evidence>
<keyword evidence="2 9" id="KW-0813">Transport</keyword>
<dbReference type="PANTHER" id="PTHR30266:SF2">
    <property type="entry name" value="LARGE-CONDUCTANCE MECHANOSENSITIVE CHANNEL"/>
    <property type="match status" value="1"/>
</dbReference>
<dbReference type="EMBL" id="JACZDF010000001">
    <property type="protein sequence ID" value="MBD9698191.1"/>
    <property type="molecule type" value="Genomic_DNA"/>
</dbReference>
<evidence type="ECO:0000256" key="4">
    <source>
        <dbReference type="ARBA" id="ARBA00022692"/>
    </source>
</evidence>
<comment type="caution">
    <text evidence="10">The sequence shown here is derived from an EMBL/GenBank/DDBJ whole genome shotgun (WGS) entry which is preliminary data.</text>
</comment>
<organism evidence="10 11">
    <name type="scientific">Flavimobilis rhizosphaerae</name>
    <dbReference type="NCBI Taxonomy" id="2775421"/>
    <lineage>
        <taxon>Bacteria</taxon>
        <taxon>Bacillati</taxon>
        <taxon>Actinomycetota</taxon>
        <taxon>Actinomycetes</taxon>
        <taxon>Micrococcales</taxon>
        <taxon>Jonesiaceae</taxon>
        <taxon>Flavimobilis</taxon>
    </lineage>
</organism>
<name>A0ABR9DM27_9MICO</name>
<proteinExistence type="inferred from homology"/>
<evidence type="ECO:0000313" key="10">
    <source>
        <dbReference type="EMBL" id="MBD9698191.1"/>
    </source>
</evidence>
<dbReference type="PRINTS" id="PR01264">
    <property type="entry name" value="MECHCHANNEL"/>
</dbReference>
<keyword evidence="5 9" id="KW-1133">Transmembrane helix</keyword>
<evidence type="ECO:0000256" key="5">
    <source>
        <dbReference type="ARBA" id="ARBA00022989"/>
    </source>
</evidence>
<reference evidence="10 11" key="1">
    <citation type="submission" date="2020-09" db="EMBL/GenBank/DDBJ databases">
        <title>Flavimobilis rhizosphaerae sp. nov., isolated from rhizosphere soil of Spartina alterniflora.</title>
        <authorList>
            <person name="Hanqin C."/>
        </authorList>
    </citation>
    <scope>NUCLEOTIDE SEQUENCE [LARGE SCALE GENOMIC DNA]</scope>
    <source>
        <strain evidence="10 11">GY 10621</strain>
    </source>
</reference>
<comment type="function">
    <text evidence="9">Channel that opens in response to stretch forces in the membrane lipid bilayer. May participate in the regulation of osmotic pressure changes within the cell.</text>
</comment>
<dbReference type="Gene3D" id="1.10.1200.120">
    <property type="entry name" value="Large-conductance mechanosensitive channel, MscL, domain 1"/>
    <property type="match status" value="1"/>
</dbReference>
<evidence type="ECO:0000256" key="7">
    <source>
        <dbReference type="ARBA" id="ARBA00023136"/>
    </source>
</evidence>
<protein>
    <recommendedName>
        <fullName evidence="9">Large-conductance mechanosensitive channel</fullName>
    </recommendedName>
</protein>
<evidence type="ECO:0000256" key="9">
    <source>
        <dbReference type="HAMAP-Rule" id="MF_00115"/>
    </source>
</evidence>
<comment type="subcellular location">
    <subcellularLocation>
        <location evidence="9">Cell membrane</location>
        <topology evidence="9">Multi-pass membrane protein</topology>
    </subcellularLocation>
    <subcellularLocation>
        <location evidence="1">Membrane</location>
        <topology evidence="1">Multi-pass membrane protein</topology>
    </subcellularLocation>
</comment>
<dbReference type="Proteomes" id="UP000642107">
    <property type="component" value="Unassembled WGS sequence"/>
</dbReference>
<evidence type="ECO:0000256" key="6">
    <source>
        <dbReference type="ARBA" id="ARBA00023065"/>
    </source>
</evidence>